<sequence length="369" mass="40329">MVVQPNLEDQLWSGSPGRARPYSPRSLNFESGVMQAASGEDSTNVGTPLSKGKRTSERRLTFLRRSMEIGDWIKRARAGNVTSTMGSPGSIHARRSILVGGSSGSQSGLLHNEQQRDNILSRQSRDQVNNGVILHNNLTFESSPSRTRRPSTADQLLQASGVLIQPEGMAAPNGLRRCSTPPTRDNPAVDIVDPPDGSASPAPGAATAATATAADAAIHDSQIHGTRSEKSVGTAFSHGAEDDDLSMSGDKEDDSCDEEDLDMSDLNSEKRANETYMSERRWLRNARKEVTAAFTKIPVLDTTAEAEEVFVDHHFSVEQQIRILSRKRRLEDCGVVFCTIDISPSRDAFIQWIYKEVENKTAVQVDHIT</sequence>
<evidence type="ECO:0000256" key="1">
    <source>
        <dbReference type="SAM" id="MobiDB-lite"/>
    </source>
</evidence>
<dbReference type="EMBL" id="JBJQOH010000006">
    <property type="protein sequence ID" value="KAL3683708.1"/>
    <property type="molecule type" value="Genomic_DNA"/>
</dbReference>
<dbReference type="Proteomes" id="UP001633002">
    <property type="component" value="Unassembled WGS sequence"/>
</dbReference>
<evidence type="ECO:0000313" key="2">
    <source>
        <dbReference type="EMBL" id="KAL3683708.1"/>
    </source>
</evidence>
<feature type="compositionally biased region" description="Low complexity" evidence="1">
    <location>
        <begin position="194"/>
        <end position="216"/>
    </location>
</feature>
<dbReference type="AlphaFoldDB" id="A0ABD3GXL8"/>
<feature type="compositionally biased region" description="Acidic residues" evidence="1">
    <location>
        <begin position="241"/>
        <end position="263"/>
    </location>
</feature>
<feature type="region of interest" description="Disordered" evidence="1">
    <location>
        <begin position="1"/>
        <end position="26"/>
    </location>
</feature>
<name>A0ABD3GXL8_9MARC</name>
<accession>A0ABD3GXL8</accession>
<keyword evidence="3" id="KW-1185">Reference proteome</keyword>
<gene>
    <name evidence="2" type="ORF">R1sor_001730</name>
</gene>
<feature type="region of interest" description="Disordered" evidence="1">
    <location>
        <begin position="163"/>
        <end position="267"/>
    </location>
</feature>
<evidence type="ECO:0000313" key="3">
    <source>
        <dbReference type="Proteomes" id="UP001633002"/>
    </source>
</evidence>
<organism evidence="2 3">
    <name type="scientific">Riccia sorocarpa</name>
    <dbReference type="NCBI Taxonomy" id="122646"/>
    <lineage>
        <taxon>Eukaryota</taxon>
        <taxon>Viridiplantae</taxon>
        <taxon>Streptophyta</taxon>
        <taxon>Embryophyta</taxon>
        <taxon>Marchantiophyta</taxon>
        <taxon>Marchantiopsida</taxon>
        <taxon>Marchantiidae</taxon>
        <taxon>Marchantiales</taxon>
        <taxon>Ricciaceae</taxon>
        <taxon>Riccia</taxon>
    </lineage>
</organism>
<reference evidence="2 3" key="1">
    <citation type="submission" date="2024-09" db="EMBL/GenBank/DDBJ databases">
        <title>Chromosome-scale assembly of Riccia sorocarpa.</title>
        <authorList>
            <person name="Paukszto L."/>
        </authorList>
    </citation>
    <scope>NUCLEOTIDE SEQUENCE [LARGE SCALE GENOMIC DNA]</scope>
    <source>
        <strain evidence="2">LP-2024</strain>
        <tissue evidence="2">Aerial parts of the thallus</tissue>
    </source>
</reference>
<comment type="caution">
    <text evidence="2">The sequence shown here is derived from an EMBL/GenBank/DDBJ whole genome shotgun (WGS) entry which is preliminary data.</text>
</comment>
<feature type="compositionally biased region" description="Basic and acidic residues" evidence="1">
    <location>
        <begin position="217"/>
        <end position="230"/>
    </location>
</feature>
<proteinExistence type="predicted"/>
<protein>
    <submittedName>
        <fullName evidence="2">Uncharacterized protein</fullName>
    </submittedName>
</protein>